<accession>A0ABV8T2E1</accession>
<dbReference type="SUPFAM" id="SSF53474">
    <property type="entry name" value="alpha/beta-Hydrolases"/>
    <property type="match status" value="1"/>
</dbReference>
<evidence type="ECO:0000256" key="2">
    <source>
        <dbReference type="SAM" id="SignalP"/>
    </source>
</evidence>
<comment type="caution">
    <text evidence="3">The sequence shown here is derived from an EMBL/GenBank/DDBJ whole genome shotgun (WGS) entry which is preliminary data.</text>
</comment>
<feature type="region of interest" description="Disordered" evidence="1">
    <location>
        <begin position="98"/>
        <end position="126"/>
    </location>
</feature>
<sequence>MKIQHLLLSCLLLSATAAASVNTVEADLIGKPPSGQYGVVVEHDSSLTTHTIYRPAKLGAIKHPVMTWANGACKKSGLLFAEFLAEIASHGVVIIADGPPIPEKRTPSEQRREPLPRPTPSSLKLDGTPQIAALDWIEARNQEQGNRFFNRIDMSKVAVMGMSCGGLMTYGASSDKRVTTIGIWNSGLLEPNAAIFNALHSSALIVTGGPQDVAHPNGLRDFETLPASIPVFHAVRPSIGHFGTYSEDNGGPFGEVAVAWIKWQLLGDDSVSKGMFVGERCRLCINPDWQVQQRGLK</sequence>
<keyword evidence="2" id="KW-0732">Signal</keyword>
<dbReference type="Gene3D" id="3.40.50.1820">
    <property type="entry name" value="alpha/beta hydrolase"/>
    <property type="match status" value="1"/>
</dbReference>
<dbReference type="InterPro" id="IPR029058">
    <property type="entry name" value="AB_hydrolase_fold"/>
</dbReference>
<proteinExistence type="predicted"/>
<protein>
    <submittedName>
        <fullName evidence="3">Alpha/beta hydrolase</fullName>
    </submittedName>
</protein>
<gene>
    <name evidence="3" type="ORF">ACFPN2_27545</name>
</gene>
<evidence type="ECO:0000313" key="4">
    <source>
        <dbReference type="Proteomes" id="UP001595904"/>
    </source>
</evidence>
<feature type="compositionally biased region" description="Basic and acidic residues" evidence="1">
    <location>
        <begin position="102"/>
        <end position="115"/>
    </location>
</feature>
<dbReference type="EMBL" id="JBHSDU010000014">
    <property type="protein sequence ID" value="MFC4312869.1"/>
    <property type="molecule type" value="Genomic_DNA"/>
</dbReference>
<dbReference type="GO" id="GO:0016787">
    <property type="term" value="F:hydrolase activity"/>
    <property type="evidence" value="ECO:0007669"/>
    <property type="project" value="UniProtKB-KW"/>
</dbReference>
<dbReference type="Proteomes" id="UP001595904">
    <property type="component" value="Unassembled WGS sequence"/>
</dbReference>
<feature type="signal peptide" evidence="2">
    <location>
        <begin position="1"/>
        <end position="19"/>
    </location>
</feature>
<evidence type="ECO:0000313" key="3">
    <source>
        <dbReference type="EMBL" id="MFC4312869.1"/>
    </source>
</evidence>
<keyword evidence="3" id="KW-0378">Hydrolase</keyword>
<dbReference type="RefSeq" id="WP_380602630.1">
    <property type="nucleotide sequence ID" value="NZ_JBHSDU010000014.1"/>
</dbReference>
<feature type="chain" id="PRO_5047381698" evidence="2">
    <location>
        <begin position="20"/>
        <end position="297"/>
    </location>
</feature>
<organism evidence="3 4">
    <name type="scientific">Steroidobacter flavus</name>
    <dbReference type="NCBI Taxonomy" id="1842136"/>
    <lineage>
        <taxon>Bacteria</taxon>
        <taxon>Pseudomonadati</taxon>
        <taxon>Pseudomonadota</taxon>
        <taxon>Gammaproteobacteria</taxon>
        <taxon>Steroidobacterales</taxon>
        <taxon>Steroidobacteraceae</taxon>
        <taxon>Steroidobacter</taxon>
    </lineage>
</organism>
<evidence type="ECO:0000256" key="1">
    <source>
        <dbReference type="SAM" id="MobiDB-lite"/>
    </source>
</evidence>
<reference evidence="4" key="1">
    <citation type="journal article" date="2019" name="Int. J. Syst. Evol. Microbiol.">
        <title>The Global Catalogue of Microorganisms (GCM) 10K type strain sequencing project: providing services to taxonomists for standard genome sequencing and annotation.</title>
        <authorList>
            <consortium name="The Broad Institute Genomics Platform"/>
            <consortium name="The Broad Institute Genome Sequencing Center for Infectious Disease"/>
            <person name="Wu L."/>
            <person name="Ma J."/>
        </authorList>
    </citation>
    <scope>NUCLEOTIDE SEQUENCE [LARGE SCALE GENOMIC DNA]</scope>
    <source>
        <strain evidence="4">CGMCC 1.10759</strain>
    </source>
</reference>
<keyword evidence="4" id="KW-1185">Reference proteome</keyword>
<name>A0ABV8T2E1_9GAMM</name>